<keyword evidence="1" id="KW-0597">Phosphoprotein</keyword>
<dbReference type="Gene3D" id="3.40.50.2300">
    <property type="match status" value="1"/>
</dbReference>
<dbReference type="PROSITE" id="PS50883">
    <property type="entry name" value="EAL"/>
    <property type="match status" value="1"/>
</dbReference>
<dbReference type="EMBL" id="CP000507">
    <property type="protein sequence ID" value="ABL99016.1"/>
    <property type="molecule type" value="Genomic_DNA"/>
</dbReference>
<dbReference type="PANTHER" id="PTHR33121:SF79">
    <property type="entry name" value="CYCLIC DI-GMP PHOSPHODIESTERASE PDED-RELATED"/>
    <property type="match status" value="1"/>
</dbReference>
<feature type="domain" description="Response regulatory" evidence="2">
    <location>
        <begin position="4"/>
        <end position="126"/>
    </location>
</feature>
<dbReference type="Proteomes" id="UP000009175">
    <property type="component" value="Chromosome"/>
</dbReference>
<dbReference type="SMART" id="SM00448">
    <property type="entry name" value="REC"/>
    <property type="match status" value="1"/>
</dbReference>
<dbReference type="PANTHER" id="PTHR33121">
    <property type="entry name" value="CYCLIC DI-GMP PHOSPHODIESTERASE PDEF"/>
    <property type="match status" value="1"/>
</dbReference>
<dbReference type="InterPro" id="IPR035919">
    <property type="entry name" value="EAL_sf"/>
</dbReference>
<organism evidence="4 5">
    <name type="scientific">Shewanella amazonensis (strain ATCC BAA-1098 / SB2B)</name>
    <dbReference type="NCBI Taxonomy" id="326297"/>
    <lineage>
        <taxon>Bacteria</taxon>
        <taxon>Pseudomonadati</taxon>
        <taxon>Pseudomonadota</taxon>
        <taxon>Gammaproteobacteria</taxon>
        <taxon>Alteromonadales</taxon>
        <taxon>Shewanellaceae</taxon>
        <taxon>Shewanella</taxon>
    </lineage>
</organism>
<dbReference type="eggNOG" id="COG2200">
    <property type="taxonomic scope" value="Bacteria"/>
</dbReference>
<dbReference type="CDD" id="cd01948">
    <property type="entry name" value="EAL"/>
    <property type="match status" value="1"/>
</dbReference>
<reference evidence="4 5" key="1">
    <citation type="submission" date="2006-12" db="EMBL/GenBank/DDBJ databases">
        <title>Complete sequence of Shewanella amazonensis SB2B.</title>
        <authorList>
            <consortium name="US DOE Joint Genome Institute"/>
            <person name="Copeland A."/>
            <person name="Lucas S."/>
            <person name="Lapidus A."/>
            <person name="Barry K."/>
            <person name="Detter J.C."/>
            <person name="Glavina del Rio T."/>
            <person name="Hammon N."/>
            <person name="Israni S."/>
            <person name="Dalin E."/>
            <person name="Tice H."/>
            <person name="Pitluck S."/>
            <person name="Munk A.C."/>
            <person name="Brettin T."/>
            <person name="Bruce D."/>
            <person name="Han C."/>
            <person name="Tapia R."/>
            <person name="Gilna P."/>
            <person name="Schmutz J."/>
            <person name="Larimer F."/>
            <person name="Land M."/>
            <person name="Hauser L."/>
            <person name="Kyrpides N."/>
            <person name="Mikhailova N."/>
            <person name="Fredrickson J."/>
            <person name="Richardson P."/>
        </authorList>
    </citation>
    <scope>NUCLEOTIDE SEQUENCE [LARGE SCALE GENOMIC DNA]</scope>
    <source>
        <strain evidence="5">ATCC BAA-1098 / SB2B</strain>
    </source>
</reference>
<evidence type="ECO:0000259" key="3">
    <source>
        <dbReference type="PROSITE" id="PS50883"/>
    </source>
</evidence>
<dbReference type="PROSITE" id="PS50110">
    <property type="entry name" value="RESPONSE_REGULATORY"/>
    <property type="match status" value="1"/>
</dbReference>
<dbReference type="RefSeq" id="WP_011758926.1">
    <property type="nucleotide sequence ID" value="NC_008700.1"/>
</dbReference>
<proteinExistence type="predicted"/>
<sequence length="411" mass="46221">MPLNVLIIDDSLSYCQLLSKYFSELNVTSVDYCHDGSEALQRLRERRDRYQILVVDLHMPGMDGIELLSKLSGLEYRGGVIIASGMESRIIEAASQIVLGAHLRLLGALMKPVCKTQLNICIERLLMMVPELNTSKPAMTLQSLRESIKQNKVVPYYQPQVEVGTGRIEGFEVLCRMQLGAQLQLMTPDRFMALAERYNLLNAVSEQLIGTALKEWAEIGLQPECRHARLSINLTPSQLGQSYWPRRLLSFCHKWQVDISRVTVEITENQALDKQSQHSGISRLRLHNFGVAIDDFGTGYTNLTQLCRLPISELKLDISLVRGIHMDPLAQTILKSLLDIGRQLGVSVVAEGVEDPRDYRYLESVPGLIVQGFLVCRPKPLGELVRWLKARQRVAVDTKGLEAGSSATYRH</sequence>
<dbReference type="GO" id="GO:0000160">
    <property type="term" value="P:phosphorelay signal transduction system"/>
    <property type="evidence" value="ECO:0007669"/>
    <property type="project" value="InterPro"/>
</dbReference>
<dbReference type="InterPro" id="IPR001633">
    <property type="entry name" value="EAL_dom"/>
</dbReference>
<dbReference type="eggNOG" id="COG2204">
    <property type="taxonomic scope" value="Bacteria"/>
</dbReference>
<dbReference type="STRING" id="326297.Sama_0809"/>
<accession>A1S3R0</accession>
<dbReference type="KEGG" id="saz:Sama_0809"/>
<keyword evidence="5" id="KW-1185">Reference proteome</keyword>
<dbReference type="Gene3D" id="3.20.20.450">
    <property type="entry name" value="EAL domain"/>
    <property type="match status" value="1"/>
</dbReference>
<evidence type="ECO:0000259" key="2">
    <source>
        <dbReference type="PROSITE" id="PS50110"/>
    </source>
</evidence>
<feature type="modified residue" description="4-aspartylphosphate" evidence="1">
    <location>
        <position position="56"/>
    </location>
</feature>
<evidence type="ECO:0000313" key="4">
    <source>
        <dbReference type="EMBL" id="ABL99016.1"/>
    </source>
</evidence>
<dbReference type="Pfam" id="PF00563">
    <property type="entry name" value="EAL"/>
    <property type="match status" value="1"/>
</dbReference>
<protein>
    <submittedName>
        <fullName evidence="4">Putative diguanylate phosphodiesterase</fullName>
    </submittedName>
</protein>
<dbReference type="SMART" id="SM00052">
    <property type="entry name" value="EAL"/>
    <property type="match status" value="1"/>
</dbReference>
<dbReference type="InterPro" id="IPR011006">
    <property type="entry name" value="CheY-like_superfamily"/>
</dbReference>
<dbReference type="SUPFAM" id="SSF52172">
    <property type="entry name" value="CheY-like"/>
    <property type="match status" value="1"/>
</dbReference>
<dbReference type="GO" id="GO:0071111">
    <property type="term" value="F:cyclic-guanylate-specific phosphodiesterase activity"/>
    <property type="evidence" value="ECO:0007669"/>
    <property type="project" value="InterPro"/>
</dbReference>
<name>A1S3R0_SHEAM</name>
<feature type="domain" description="EAL" evidence="3">
    <location>
        <begin position="137"/>
        <end position="392"/>
    </location>
</feature>
<gene>
    <name evidence="4" type="ordered locus">Sama_0809</name>
</gene>
<dbReference type="Pfam" id="PF00072">
    <property type="entry name" value="Response_reg"/>
    <property type="match status" value="1"/>
</dbReference>
<evidence type="ECO:0000256" key="1">
    <source>
        <dbReference type="PROSITE-ProRule" id="PRU00169"/>
    </source>
</evidence>
<dbReference type="InterPro" id="IPR050706">
    <property type="entry name" value="Cyclic-di-GMP_PDE-like"/>
</dbReference>
<dbReference type="InterPro" id="IPR001789">
    <property type="entry name" value="Sig_transdc_resp-reg_receiver"/>
</dbReference>
<evidence type="ECO:0000313" key="5">
    <source>
        <dbReference type="Proteomes" id="UP000009175"/>
    </source>
</evidence>
<dbReference type="HOGENOM" id="CLU_000445_70_2_6"/>
<dbReference type="OrthoDB" id="9812358at2"/>
<dbReference type="AlphaFoldDB" id="A1S3R0"/>
<dbReference type="SUPFAM" id="SSF141868">
    <property type="entry name" value="EAL domain-like"/>
    <property type="match status" value="1"/>
</dbReference>